<dbReference type="RefSeq" id="WP_133794443.1">
    <property type="nucleotide sequence ID" value="NZ_FNDV01000009.1"/>
</dbReference>
<gene>
    <name evidence="1" type="ORF">SAMN05192558_104115</name>
</gene>
<protein>
    <recommendedName>
        <fullName evidence="3">ApeA N-terminal domain-containing protein</fullName>
    </recommendedName>
</protein>
<evidence type="ECO:0000313" key="1">
    <source>
        <dbReference type="EMBL" id="SDO66515.1"/>
    </source>
</evidence>
<organism evidence="1 2">
    <name type="scientific">Actinokineospora alba</name>
    <dbReference type="NCBI Taxonomy" id="504798"/>
    <lineage>
        <taxon>Bacteria</taxon>
        <taxon>Bacillati</taxon>
        <taxon>Actinomycetota</taxon>
        <taxon>Actinomycetes</taxon>
        <taxon>Pseudonocardiales</taxon>
        <taxon>Pseudonocardiaceae</taxon>
        <taxon>Actinokineospora</taxon>
    </lineage>
</organism>
<proteinExistence type="predicted"/>
<dbReference type="STRING" id="504798.SAMN05421871_109182"/>
<dbReference type="EMBL" id="FNJB01000004">
    <property type="protein sequence ID" value="SDO66515.1"/>
    <property type="molecule type" value="Genomic_DNA"/>
</dbReference>
<evidence type="ECO:0000313" key="2">
    <source>
        <dbReference type="Proteomes" id="UP000199651"/>
    </source>
</evidence>
<keyword evidence="2" id="KW-1185">Reference proteome</keyword>
<accession>A0A1H0LEH9</accession>
<dbReference type="Proteomes" id="UP000199651">
    <property type="component" value="Unassembled WGS sequence"/>
</dbReference>
<reference evidence="2" key="1">
    <citation type="submission" date="2016-10" db="EMBL/GenBank/DDBJ databases">
        <authorList>
            <person name="Varghese N."/>
            <person name="Submissions S."/>
        </authorList>
    </citation>
    <scope>NUCLEOTIDE SEQUENCE [LARGE SCALE GENOMIC DNA]</scope>
    <source>
        <strain evidence="2">IBRC-M 10655</strain>
    </source>
</reference>
<name>A0A1H0LEH9_9PSEU</name>
<sequence length="436" mass="48076">MELGLKLTPWGNHNSSSSNLARKLDRALHLSDGVDDIEIPLRLDELSVVSQLTTDLSSDLMLLPEHAGIIQVGRGYVEAIIEDVNARSGAGSLRPYSYRVDSRVFASQDGAFRHEPGQIIFAPTAEGITVEISRPSALFTALESRLSPPFVLLGDSGEDLVTLKISGAKLHDQAHGHAVLKAVASSCSIGLEARFGRGFVLSPRFDWKGFWERGGARSPQRPRPEVARQPLPLILNAYADTAVSYYWDARKLESVPIHAYNAYYKVLENHFQRYAVDSGIRLLRRKIRDPHLDLSDDHDAAALLAAVQDHGRKRNSKEELLAMTLAICVEPHDLAKFIASDVALSRHLARRDILPGIPVISKATRRDELVKRVAERLSKLRNQTVHAEGEIEDGRNLLLVPGSPAALSVSEDVKLIRHCALAVIIASSRPLDVERL</sequence>
<dbReference type="AlphaFoldDB" id="A0A1H0LEH9"/>
<evidence type="ECO:0008006" key="3">
    <source>
        <dbReference type="Google" id="ProtNLM"/>
    </source>
</evidence>